<keyword evidence="3" id="KW-0221">Differentiation</keyword>
<accession>A0AAV9CYG3</accession>
<evidence type="ECO:0000256" key="6">
    <source>
        <dbReference type="SAM" id="Coils"/>
    </source>
</evidence>
<reference evidence="8" key="1">
    <citation type="journal article" date="2023" name="Nat. Commun.">
        <title>Diploid and tetraploid genomes of Acorus and the evolution of monocots.</title>
        <authorList>
            <person name="Ma L."/>
            <person name="Liu K.W."/>
            <person name="Li Z."/>
            <person name="Hsiao Y.Y."/>
            <person name="Qi Y."/>
            <person name="Fu T."/>
            <person name="Tang G.D."/>
            <person name="Zhang D."/>
            <person name="Sun W.H."/>
            <person name="Liu D.K."/>
            <person name="Li Y."/>
            <person name="Chen G.Z."/>
            <person name="Liu X.D."/>
            <person name="Liao X.Y."/>
            <person name="Jiang Y.T."/>
            <person name="Yu X."/>
            <person name="Hao Y."/>
            <person name="Huang J."/>
            <person name="Zhao X.W."/>
            <person name="Ke S."/>
            <person name="Chen Y.Y."/>
            <person name="Wu W.L."/>
            <person name="Hsu J.L."/>
            <person name="Lin Y.F."/>
            <person name="Huang M.D."/>
            <person name="Li C.Y."/>
            <person name="Huang L."/>
            <person name="Wang Z.W."/>
            <person name="Zhao X."/>
            <person name="Zhong W.Y."/>
            <person name="Peng D.H."/>
            <person name="Ahmad S."/>
            <person name="Lan S."/>
            <person name="Zhang J.S."/>
            <person name="Tsai W.C."/>
            <person name="Van de Peer Y."/>
            <person name="Liu Z.J."/>
        </authorList>
    </citation>
    <scope>NUCLEOTIDE SEQUENCE</scope>
    <source>
        <strain evidence="8">CP</strain>
    </source>
</reference>
<evidence type="ECO:0008006" key="10">
    <source>
        <dbReference type="Google" id="ProtNLM"/>
    </source>
</evidence>
<keyword evidence="2" id="KW-0217">Developmental protein</keyword>
<comment type="similarity">
    <text evidence="1">Belongs to the FLX family.</text>
</comment>
<dbReference type="Proteomes" id="UP001180020">
    <property type="component" value="Unassembled WGS sequence"/>
</dbReference>
<name>A0AAV9CYG3_ACOCL</name>
<dbReference type="GO" id="GO:0030154">
    <property type="term" value="P:cell differentiation"/>
    <property type="evidence" value="ECO:0007669"/>
    <property type="project" value="UniProtKB-KW"/>
</dbReference>
<comment type="caution">
    <text evidence="8">The sequence shown here is derived from an EMBL/GenBank/DDBJ whole genome shotgun (WGS) entry which is preliminary data.</text>
</comment>
<dbReference type="InterPro" id="IPR040353">
    <property type="entry name" value="FLX/FLX-like"/>
</dbReference>
<dbReference type="Gene3D" id="1.20.120.1490">
    <property type="match status" value="1"/>
</dbReference>
<feature type="region of interest" description="Disordered" evidence="7">
    <location>
        <begin position="237"/>
        <end position="282"/>
    </location>
</feature>
<evidence type="ECO:0000256" key="4">
    <source>
        <dbReference type="ARBA" id="ARBA00023054"/>
    </source>
</evidence>
<sequence>MAGRGRMPRHAFDDGRRGYNPNIHEGPFIRGPPMPHPPPAALYEEELELQQIEIRRILTENRRLAEDRMGLQRELAAVKEELHRMNLIIADIRAQKDAHARELIEKGMKLEDDLRATEPLRNEVAQLRNEVQKINALRQDLAGQVQTLNEDLSRSQSDNKQIPILRTEIDNLRQELMRTRTAFEFEMKGSAELMEQRQAMEKNLISMAREVEKLRADLGSADGRPWGAGGAYGMKLGSPDGSFPSSYGDGYGRQPGVPDKSHMYGIGSGSWGALDKSRLPRR</sequence>
<keyword evidence="9" id="KW-1185">Reference proteome</keyword>
<dbReference type="AlphaFoldDB" id="A0AAV9CYG3"/>
<feature type="region of interest" description="Disordered" evidence="7">
    <location>
        <begin position="1"/>
        <end position="33"/>
    </location>
</feature>
<evidence type="ECO:0000313" key="9">
    <source>
        <dbReference type="Proteomes" id="UP001180020"/>
    </source>
</evidence>
<organism evidence="8 9">
    <name type="scientific">Acorus calamus</name>
    <name type="common">Sweet flag</name>
    <dbReference type="NCBI Taxonomy" id="4465"/>
    <lineage>
        <taxon>Eukaryota</taxon>
        <taxon>Viridiplantae</taxon>
        <taxon>Streptophyta</taxon>
        <taxon>Embryophyta</taxon>
        <taxon>Tracheophyta</taxon>
        <taxon>Spermatophyta</taxon>
        <taxon>Magnoliopsida</taxon>
        <taxon>Liliopsida</taxon>
        <taxon>Acoraceae</taxon>
        <taxon>Acorus</taxon>
    </lineage>
</organism>
<evidence type="ECO:0000256" key="5">
    <source>
        <dbReference type="ARBA" id="ARBA00023089"/>
    </source>
</evidence>
<gene>
    <name evidence="8" type="ORF">QJS10_CPA16g01158</name>
</gene>
<protein>
    <recommendedName>
        <fullName evidence="10">Protein FLX-like 3</fullName>
    </recommendedName>
</protein>
<keyword evidence="4 6" id="KW-0175">Coiled coil</keyword>
<evidence type="ECO:0000256" key="7">
    <source>
        <dbReference type="SAM" id="MobiDB-lite"/>
    </source>
</evidence>
<proteinExistence type="inferred from homology"/>
<evidence type="ECO:0000313" key="8">
    <source>
        <dbReference type="EMBL" id="KAK1293967.1"/>
    </source>
</evidence>
<reference evidence="8" key="2">
    <citation type="submission" date="2023-06" db="EMBL/GenBank/DDBJ databases">
        <authorList>
            <person name="Ma L."/>
            <person name="Liu K.-W."/>
            <person name="Li Z."/>
            <person name="Hsiao Y.-Y."/>
            <person name="Qi Y."/>
            <person name="Fu T."/>
            <person name="Tang G."/>
            <person name="Zhang D."/>
            <person name="Sun W.-H."/>
            <person name="Liu D.-K."/>
            <person name="Li Y."/>
            <person name="Chen G.-Z."/>
            <person name="Liu X.-D."/>
            <person name="Liao X.-Y."/>
            <person name="Jiang Y.-T."/>
            <person name="Yu X."/>
            <person name="Hao Y."/>
            <person name="Huang J."/>
            <person name="Zhao X.-W."/>
            <person name="Ke S."/>
            <person name="Chen Y.-Y."/>
            <person name="Wu W.-L."/>
            <person name="Hsu J.-L."/>
            <person name="Lin Y.-F."/>
            <person name="Huang M.-D."/>
            <person name="Li C.-Y."/>
            <person name="Huang L."/>
            <person name="Wang Z.-W."/>
            <person name="Zhao X."/>
            <person name="Zhong W.-Y."/>
            <person name="Peng D.-H."/>
            <person name="Ahmad S."/>
            <person name="Lan S."/>
            <person name="Zhang J.-S."/>
            <person name="Tsai W.-C."/>
            <person name="Van De Peer Y."/>
            <person name="Liu Z.-J."/>
        </authorList>
    </citation>
    <scope>NUCLEOTIDE SEQUENCE</scope>
    <source>
        <strain evidence="8">CP</strain>
        <tissue evidence="8">Leaves</tissue>
    </source>
</reference>
<evidence type="ECO:0000256" key="3">
    <source>
        <dbReference type="ARBA" id="ARBA00022782"/>
    </source>
</evidence>
<dbReference type="EMBL" id="JAUJYO010000016">
    <property type="protein sequence ID" value="KAK1293967.1"/>
    <property type="molecule type" value="Genomic_DNA"/>
</dbReference>
<dbReference type="PANTHER" id="PTHR33405">
    <property type="entry name" value="PROTEIN FLX-LIKE 2"/>
    <property type="match status" value="1"/>
</dbReference>
<feature type="coiled-coil region" evidence="6">
    <location>
        <begin position="40"/>
        <end position="95"/>
    </location>
</feature>
<evidence type="ECO:0000256" key="1">
    <source>
        <dbReference type="ARBA" id="ARBA00005405"/>
    </source>
</evidence>
<feature type="coiled-coil region" evidence="6">
    <location>
        <begin position="190"/>
        <end position="217"/>
    </location>
</feature>
<dbReference type="GO" id="GO:0009908">
    <property type="term" value="P:flower development"/>
    <property type="evidence" value="ECO:0007669"/>
    <property type="project" value="UniProtKB-KW"/>
</dbReference>
<evidence type="ECO:0000256" key="2">
    <source>
        <dbReference type="ARBA" id="ARBA00022473"/>
    </source>
</evidence>
<dbReference type="PANTHER" id="PTHR33405:SF20">
    <property type="entry name" value="PROTEIN FLX-LIKE 3"/>
    <property type="match status" value="1"/>
</dbReference>
<keyword evidence="5" id="KW-0287">Flowering</keyword>